<feature type="compositionally biased region" description="Low complexity" evidence="1">
    <location>
        <begin position="270"/>
        <end position="280"/>
    </location>
</feature>
<dbReference type="EMBL" id="BARV01009078">
    <property type="protein sequence ID" value="GAI11980.1"/>
    <property type="molecule type" value="Genomic_DNA"/>
</dbReference>
<organism evidence="2">
    <name type="scientific">marine sediment metagenome</name>
    <dbReference type="NCBI Taxonomy" id="412755"/>
    <lineage>
        <taxon>unclassified sequences</taxon>
        <taxon>metagenomes</taxon>
        <taxon>ecological metagenomes</taxon>
    </lineage>
</organism>
<dbReference type="AlphaFoldDB" id="X1MBE0"/>
<feature type="non-terminal residue" evidence="2">
    <location>
        <position position="280"/>
    </location>
</feature>
<name>X1MBE0_9ZZZZ</name>
<accession>X1MBE0</accession>
<comment type="caution">
    <text evidence="2">The sequence shown here is derived from an EMBL/GenBank/DDBJ whole genome shotgun (WGS) entry which is preliminary data.</text>
</comment>
<proteinExistence type="predicted"/>
<feature type="region of interest" description="Disordered" evidence="1">
    <location>
        <begin position="247"/>
        <end position="280"/>
    </location>
</feature>
<reference evidence="2" key="1">
    <citation type="journal article" date="2014" name="Front. Microbiol.">
        <title>High frequency of phylogenetically diverse reductive dehalogenase-homologous genes in deep subseafloor sedimentary metagenomes.</title>
        <authorList>
            <person name="Kawai M."/>
            <person name="Futagami T."/>
            <person name="Toyoda A."/>
            <person name="Takaki Y."/>
            <person name="Nishi S."/>
            <person name="Hori S."/>
            <person name="Arai W."/>
            <person name="Tsubouchi T."/>
            <person name="Morono Y."/>
            <person name="Uchiyama I."/>
            <person name="Ito T."/>
            <person name="Fujiyama A."/>
            <person name="Inagaki F."/>
            <person name="Takami H."/>
        </authorList>
    </citation>
    <scope>NUCLEOTIDE SEQUENCE</scope>
    <source>
        <strain evidence="2">Expedition CK06-06</strain>
    </source>
</reference>
<evidence type="ECO:0000256" key="1">
    <source>
        <dbReference type="SAM" id="MobiDB-lite"/>
    </source>
</evidence>
<protein>
    <submittedName>
        <fullName evidence="2">Uncharacterized protein</fullName>
    </submittedName>
</protein>
<evidence type="ECO:0000313" key="2">
    <source>
        <dbReference type="EMBL" id="GAI11980.1"/>
    </source>
</evidence>
<sequence length="280" mass="30053">MLIYNFSTFSYYKFFKTHYFLPPFFFFFRVIIGRIVKPLLSPIALVGEVIPLPIANNEGLLGGAFHTTADSSFYRGGTLSPKAGGSELPGVYGSTQVSTPFSRIAGSGSKTKLFPGLKDLFSTDSSPGIAFIKPKGFRKPKMGYTNKPTFEGQKKVGGKYGFFKQKPKEGIAEVPGIKSEIETIFRPGAGDYVVDLSKHYTIIKGVRVPLDSLSPESGFKIPGATKKGGAKGGGKKIVKVSDYKGYRPPARIDVSSGIGSSGFKTNLKPSGSGSSSSRRS</sequence>
<gene>
    <name evidence="2" type="ORF">S06H3_18036</name>
</gene>